<dbReference type="Proteomes" id="UP001075704">
    <property type="component" value="Unassembled WGS sequence"/>
</dbReference>
<dbReference type="PATRIC" id="fig|817.53.peg.75"/>
<sequence>MNLKDKTLDITIKDYLLSGGIKHINPYADFKINEFKNMATEIWTTPESDSMIISININKVTTFEIVYDNKDHYYVHDSLNFNIGLLRNSPKYVHRLGLFYAKELEKSEYMNSLKIVGEVSDQEEKVLFLSNGVNLHFLKSDKTDDYLIIKIVPDGEEYRSSIRKIFREVNLSVTNG</sequence>
<evidence type="ECO:0000313" key="2">
    <source>
        <dbReference type="EMBL" id="MCZ2653308.1"/>
    </source>
</evidence>
<proteinExistence type="predicted"/>
<reference evidence="1" key="1">
    <citation type="book" date="2014" name="THE 24TH EUROPEAN CONGRESS OF CLINICAL MICROBIOLOGY AND INFECTIOUS DISEASES" publisher="ECCMID 2014" city="Barcelona, Spain">
        <title>Identification of resistance genes in three multidrug-resistant Bacteroides fragilis isolates by whole genome sequencing.</title>
        <editorList>
            <person name="Unknown"/>
            <person name="A."/>
        </editorList>
        <authorList>
            <person name="Sydenham T.V."/>
            <person name="Hasman H."/>
            <person name="Wang M."/>
            <person name="Soki J."/>
            <person name="Nagy E."/>
            <person name="Justesen U.S."/>
        </authorList>
    </citation>
    <scope>NUCLEOTIDE SEQUENCE</scope>
    <source>
        <strain evidence="1">DCMOUH0018B</strain>
    </source>
</reference>
<dbReference type="AlphaFoldDB" id="A0A0I9SE57"/>
<reference evidence="1" key="2">
    <citation type="submission" date="2014-07" db="EMBL/GenBank/DDBJ databases">
        <title>Genetics and epidemiology of antimicrobial resistance in B. fragilis group.</title>
        <authorList>
            <person name="Sydenham T.V."/>
            <person name="Hasman H."/>
            <person name="Kemp M."/>
            <person name="Justesen U.S."/>
        </authorList>
    </citation>
    <scope>NUCLEOTIDE SEQUENCE [LARGE SCALE GENOMIC DNA]</scope>
    <source>
        <strain evidence="1">DCMOUH0018B</strain>
    </source>
</reference>
<evidence type="ECO:0000313" key="1">
    <source>
        <dbReference type="EMBL" id="KFX76591.1"/>
    </source>
</evidence>
<dbReference type="EMBL" id="JAPUAC010000002">
    <property type="protein sequence ID" value="MCZ2653308.1"/>
    <property type="molecule type" value="Genomic_DNA"/>
</dbReference>
<organism evidence="1">
    <name type="scientific">Bacteroides fragilis</name>
    <dbReference type="NCBI Taxonomy" id="817"/>
    <lineage>
        <taxon>Bacteria</taxon>
        <taxon>Pseudomonadati</taxon>
        <taxon>Bacteroidota</taxon>
        <taxon>Bacteroidia</taxon>
        <taxon>Bacteroidales</taxon>
        <taxon>Bacteroidaceae</taxon>
        <taxon>Bacteroides</taxon>
    </lineage>
</organism>
<dbReference type="EMBL" id="JMZZ02000027">
    <property type="protein sequence ID" value="KFX76591.1"/>
    <property type="molecule type" value="Genomic_DNA"/>
</dbReference>
<name>A0A0I9SE57_BACFG</name>
<reference evidence="2" key="3">
    <citation type="submission" date="2022-12" db="EMBL/GenBank/DDBJ databases">
        <title>Development of a Multilocus Sequence Typing Scheme for Bacteroides fragilis Based on Whole Genome Sequencing Data and Clinical Application.</title>
        <authorList>
            <person name="Nielsen F.D."/>
            <person name="Justesen U.S."/>
        </authorList>
    </citation>
    <scope>NUCLEOTIDE SEQUENCE</scope>
    <source>
        <strain evidence="2">BF_BC_ODE_DK_2015_2</strain>
    </source>
</reference>
<gene>
    <name evidence="1" type="ORF">EE52_0200380</name>
    <name evidence="2" type="ORF">O1422_03920</name>
</gene>
<comment type="caution">
    <text evidence="1">The sequence shown here is derived from an EMBL/GenBank/DDBJ whole genome shotgun (WGS) entry which is preliminary data.</text>
</comment>
<dbReference type="RefSeq" id="WP_044299304.1">
    <property type="nucleotide sequence ID" value="NZ_CP018937.1"/>
</dbReference>
<accession>A0A0I9SE57</accession>
<protein>
    <submittedName>
        <fullName evidence="1">Uncharacterized protein</fullName>
    </submittedName>
</protein>